<dbReference type="InterPro" id="IPR002347">
    <property type="entry name" value="SDR_fam"/>
</dbReference>
<dbReference type="GO" id="GO:0016491">
    <property type="term" value="F:oxidoreductase activity"/>
    <property type="evidence" value="ECO:0007669"/>
    <property type="project" value="UniProtKB-KW"/>
</dbReference>
<sequence>MAFSWEIVKEQYWNLPVLATEEQCSGGTYIVTGANVGLGYEAAKHFVAAGAKKVILAVRDPKTGEAAKAQIEAATKTNDVAEVWKLDKSSYDDVRTFAKKAIDQLERIDALVENASTALGHANQYALKEGHESSVTINVLSTFLLGTLLFPKMMESATKFKIVPHFTVVTSGAGFVAKEQFDQIKDDPLVKMDDETPGMTNRYPLTKLVQIFAVRELAKLLPVSRTGVVINCVSPGVCKTTLSRNADLAFKIQLRIIHLIMGRTAEMGSRTLLHGAVADEESHGCYLGSCYIREHQLAPWIVDEDGQQAQKRIWSDIAKELEAKEPGCLKKIS</sequence>
<dbReference type="AlphaFoldDB" id="R8BK86"/>
<protein>
    <submittedName>
        <fullName evidence="2">Putative short-chain dehydrogenase reductase family protein</fullName>
    </submittedName>
</protein>
<dbReference type="SUPFAM" id="SSF51735">
    <property type="entry name" value="NAD(P)-binding Rossmann-fold domains"/>
    <property type="match status" value="1"/>
</dbReference>
<evidence type="ECO:0000256" key="1">
    <source>
        <dbReference type="ARBA" id="ARBA00023002"/>
    </source>
</evidence>
<dbReference type="Pfam" id="PF00106">
    <property type="entry name" value="adh_short"/>
    <property type="match status" value="1"/>
</dbReference>
<dbReference type="Proteomes" id="UP000014074">
    <property type="component" value="Unassembled WGS sequence"/>
</dbReference>
<dbReference type="RefSeq" id="XP_007915356.1">
    <property type="nucleotide sequence ID" value="XM_007917165.1"/>
</dbReference>
<dbReference type="HOGENOM" id="CLU_010194_44_4_1"/>
<dbReference type="PRINTS" id="PR00081">
    <property type="entry name" value="GDHRDH"/>
</dbReference>
<dbReference type="PANTHER" id="PTHR43157">
    <property type="entry name" value="PHOSPHATIDYLINOSITOL-GLYCAN BIOSYNTHESIS CLASS F PROTEIN-RELATED"/>
    <property type="match status" value="1"/>
</dbReference>
<proteinExistence type="predicted"/>
<gene>
    <name evidence="2" type="ORF">UCRPA7_4614</name>
</gene>
<organism evidence="2 3">
    <name type="scientific">Phaeoacremonium minimum (strain UCR-PA7)</name>
    <name type="common">Esca disease fungus</name>
    <name type="synonym">Togninia minima</name>
    <dbReference type="NCBI Taxonomy" id="1286976"/>
    <lineage>
        <taxon>Eukaryota</taxon>
        <taxon>Fungi</taxon>
        <taxon>Dikarya</taxon>
        <taxon>Ascomycota</taxon>
        <taxon>Pezizomycotina</taxon>
        <taxon>Sordariomycetes</taxon>
        <taxon>Sordariomycetidae</taxon>
        <taxon>Togniniales</taxon>
        <taxon>Togniniaceae</taxon>
        <taxon>Phaeoacremonium</taxon>
    </lineage>
</organism>
<keyword evidence="1" id="KW-0560">Oxidoreductase</keyword>
<dbReference type="OrthoDB" id="542013at2759"/>
<dbReference type="GeneID" id="19325082"/>
<dbReference type="eggNOG" id="KOG1208">
    <property type="taxonomic scope" value="Eukaryota"/>
</dbReference>
<dbReference type="KEGG" id="tmn:UCRPA7_4614"/>
<evidence type="ECO:0000313" key="2">
    <source>
        <dbReference type="EMBL" id="EON99763.1"/>
    </source>
</evidence>
<reference evidence="3" key="1">
    <citation type="journal article" date="2013" name="Genome Announc.">
        <title>Draft genome sequence of the ascomycete Phaeoacremonium aleophilum strain UCR-PA7, a causal agent of the esca disease complex in grapevines.</title>
        <authorList>
            <person name="Blanco-Ulate B."/>
            <person name="Rolshausen P."/>
            <person name="Cantu D."/>
        </authorList>
    </citation>
    <scope>NUCLEOTIDE SEQUENCE [LARGE SCALE GENOMIC DNA]</scope>
    <source>
        <strain evidence="3">UCR-PA7</strain>
    </source>
</reference>
<dbReference type="EMBL" id="KB933129">
    <property type="protein sequence ID" value="EON99763.1"/>
    <property type="molecule type" value="Genomic_DNA"/>
</dbReference>
<evidence type="ECO:0000313" key="3">
    <source>
        <dbReference type="Proteomes" id="UP000014074"/>
    </source>
</evidence>
<dbReference type="Gene3D" id="3.40.50.720">
    <property type="entry name" value="NAD(P)-binding Rossmann-like Domain"/>
    <property type="match status" value="1"/>
</dbReference>
<name>R8BK86_PHAM7</name>
<dbReference type="InterPro" id="IPR036291">
    <property type="entry name" value="NAD(P)-bd_dom_sf"/>
</dbReference>
<dbReference type="PANTHER" id="PTHR43157:SF61">
    <property type="entry name" value="DEHYDROGENASE_REDUCTASE FAMILY PROTEIN, PUTATIVE (AFU_ORTHOLOGUE AFUA_3G01250)-RELATED"/>
    <property type="match status" value="1"/>
</dbReference>
<keyword evidence="3" id="KW-1185">Reference proteome</keyword>
<accession>R8BK86</accession>